<gene>
    <name evidence="3" type="ORF">A3F83_02575</name>
</gene>
<dbReference type="PANTHER" id="PTHR35869:SF1">
    <property type="entry name" value="OUTER-MEMBRANE LIPOPROTEIN CARRIER PROTEIN"/>
    <property type="match status" value="1"/>
</dbReference>
<dbReference type="AlphaFoldDB" id="A0A1F5YU18"/>
<keyword evidence="1" id="KW-0175">Coiled coil</keyword>
<dbReference type="InterPro" id="IPR004564">
    <property type="entry name" value="OM_lipoprot_carrier_LolA-like"/>
</dbReference>
<dbReference type="CDD" id="cd16325">
    <property type="entry name" value="LolA"/>
    <property type="match status" value="1"/>
</dbReference>
<accession>A0A1F5YU18</accession>
<evidence type="ECO:0008006" key="5">
    <source>
        <dbReference type="Google" id="ProtNLM"/>
    </source>
</evidence>
<feature type="signal peptide" evidence="2">
    <location>
        <begin position="1"/>
        <end position="23"/>
    </location>
</feature>
<evidence type="ECO:0000256" key="2">
    <source>
        <dbReference type="SAM" id="SignalP"/>
    </source>
</evidence>
<evidence type="ECO:0000313" key="3">
    <source>
        <dbReference type="EMBL" id="OGG03669.1"/>
    </source>
</evidence>
<comment type="caution">
    <text evidence="3">The sequence shown here is derived from an EMBL/GenBank/DDBJ whole genome shotgun (WGS) entry which is preliminary data.</text>
</comment>
<feature type="chain" id="PRO_5009522630" description="Outer membrane lipoprotein carrier protein LolA" evidence="2">
    <location>
        <begin position="24"/>
        <end position="237"/>
    </location>
</feature>
<evidence type="ECO:0000256" key="1">
    <source>
        <dbReference type="SAM" id="Coils"/>
    </source>
</evidence>
<dbReference type="SUPFAM" id="SSF89392">
    <property type="entry name" value="Prokaryotic lipoproteins and lipoprotein localization factors"/>
    <property type="match status" value="1"/>
</dbReference>
<protein>
    <recommendedName>
        <fullName evidence="5">Outer membrane lipoprotein carrier protein LolA</fullName>
    </recommendedName>
</protein>
<dbReference type="STRING" id="1817867.A3F83_02575"/>
<proteinExistence type="predicted"/>
<dbReference type="PANTHER" id="PTHR35869">
    <property type="entry name" value="OUTER-MEMBRANE LIPOPROTEIN CARRIER PROTEIN"/>
    <property type="match status" value="1"/>
</dbReference>
<feature type="coiled-coil region" evidence="1">
    <location>
        <begin position="29"/>
        <end position="56"/>
    </location>
</feature>
<name>A0A1F5YU18_9BACT</name>
<sequence length="237" mass="26708">MKKYFLVFAGCLLAVFSGTRSFAAAGLDVNKVLQRMDEANGRLQDLQADFVQIKEMALFDEKIVSKGKFYFRNPDKLILDTQSPEHQQLIINYNHVWLHYPELKQVHEFSIKQSKGLTAMFVGFGGSVNDIRDQFEVSLDKIEPAVRGVNSYTLSLVPKIGSPAASPALGLERVILTVTGEKWYPVRTEIVQRNGDRTVLEYSNQRDNLRLSEARFTFHPPAGTKVIPYNPESGVAQ</sequence>
<dbReference type="EMBL" id="MFIX01000135">
    <property type="protein sequence ID" value="OGG03669.1"/>
    <property type="molecule type" value="Genomic_DNA"/>
</dbReference>
<dbReference type="Proteomes" id="UP000179129">
    <property type="component" value="Unassembled WGS sequence"/>
</dbReference>
<dbReference type="Pfam" id="PF03548">
    <property type="entry name" value="LolA"/>
    <property type="match status" value="1"/>
</dbReference>
<organism evidence="3 4">
    <name type="scientific">Candidatus Glassbacteria bacterium RIFCSPLOWO2_12_FULL_58_11</name>
    <dbReference type="NCBI Taxonomy" id="1817867"/>
    <lineage>
        <taxon>Bacteria</taxon>
        <taxon>Candidatus Glassiibacteriota</taxon>
    </lineage>
</organism>
<evidence type="ECO:0000313" key="4">
    <source>
        <dbReference type="Proteomes" id="UP000179129"/>
    </source>
</evidence>
<keyword evidence="2" id="KW-0732">Signal</keyword>
<dbReference type="Gene3D" id="2.50.20.10">
    <property type="entry name" value="Lipoprotein localisation LolA/LolB/LppX"/>
    <property type="match status" value="1"/>
</dbReference>
<reference evidence="3 4" key="1">
    <citation type="journal article" date="2016" name="Nat. Commun.">
        <title>Thousands of microbial genomes shed light on interconnected biogeochemical processes in an aquifer system.</title>
        <authorList>
            <person name="Anantharaman K."/>
            <person name="Brown C.T."/>
            <person name="Hug L.A."/>
            <person name="Sharon I."/>
            <person name="Castelle C.J."/>
            <person name="Probst A.J."/>
            <person name="Thomas B.C."/>
            <person name="Singh A."/>
            <person name="Wilkins M.J."/>
            <person name="Karaoz U."/>
            <person name="Brodie E.L."/>
            <person name="Williams K.H."/>
            <person name="Hubbard S.S."/>
            <person name="Banfield J.F."/>
        </authorList>
    </citation>
    <scope>NUCLEOTIDE SEQUENCE [LARGE SCALE GENOMIC DNA]</scope>
</reference>
<dbReference type="InterPro" id="IPR029046">
    <property type="entry name" value="LolA/LolB/LppX"/>
</dbReference>